<feature type="compositionally biased region" description="Polar residues" evidence="2">
    <location>
        <begin position="557"/>
        <end position="574"/>
    </location>
</feature>
<proteinExistence type="predicted"/>
<name>Q229Z8_TETTS</name>
<dbReference type="HOGENOM" id="CLU_339658_0_0_1"/>
<evidence type="ECO:0000256" key="2">
    <source>
        <dbReference type="SAM" id="MobiDB-lite"/>
    </source>
</evidence>
<feature type="compositionally biased region" description="Polar residues" evidence="2">
    <location>
        <begin position="333"/>
        <end position="368"/>
    </location>
</feature>
<dbReference type="InParanoid" id="Q229Z8"/>
<gene>
    <name evidence="3" type="ORF">TTHERM_01307970</name>
</gene>
<keyword evidence="1" id="KW-0175">Coiled coil</keyword>
<reference evidence="4" key="1">
    <citation type="journal article" date="2006" name="PLoS Biol.">
        <title>Macronuclear genome sequence of the ciliate Tetrahymena thermophila, a model eukaryote.</title>
        <authorList>
            <person name="Eisen J.A."/>
            <person name="Coyne R.S."/>
            <person name="Wu M."/>
            <person name="Wu D."/>
            <person name="Thiagarajan M."/>
            <person name="Wortman J.R."/>
            <person name="Badger J.H."/>
            <person name="Ren Q."/>
            <person name="Amedeo P."/>
            <person name="Jones K.M."/>
            <person name="Tallon L.J."/>
            <person name="Delcher A.L."/>
            <person name="Salzberg S.L."/>
            <person name="Silva J.C."/>
            <person name="Haas B.J."/>
            <person name="Majoros W.H."/>
            <person name="Farzad M."/>
            <person name="Carlton J.M."/>
            <person name="Smith R.K. Jr."/>
            <person name="Garg J."/>
            <person name="Pearlman R.E."/>
            <person name="Karrer K.M."/>
            <person name="Sun L."/>
            <person name="Manning G."/>
            <person name="Elde N.C."/>
            <person name="Turkewitz A.P."/>
            <person name="Asai D.J."/>
            <person name="Wilkes D.E."/>
            <person name="Wang Y."/>
            <person name="Cai H."/>
            <person name="Collins K."/>
            <person name="Stewart B.A."/>
            <person name="Lee S.R."/>
            <person name="Wilamowska K."/>
            <person name="Weinberg Z."/>
            <person name="Ruzzo W.L."/>
            <person name="Wloga D."/>
            <person name="Gaertig J."/>
            <person name="Frankel J."/>
            <person name="Tsao C.-C."/>
            <person name="Gorovsky M.A."/>
            <person name="Keeling P.J."/>
            <person name="Waller R.F."/>
            <person name="Patron N.J."/>
            <person name="Cherry J.M."/>
            <person name="Stover N.A."/>
            <person name="Krieger C.J."/>
            <person name="del Toro C."/>
            <person name="Ryder H.F."/>
            <person name="Williamson S.C."/>
            <person name="Barbeau R.A."/>
            <person name="Hamilton E.P."/>
            <person name="Orias E."/>
        </authorList>
    </citation>
    <scope>NUCLEOTIDE SEQUENCE [LARGE SCALE GENOMIC DNA]</scope>
    <source>
        <strain evidence="4">SB210</strain>
    </source>
</reference>
<feature type="compositionally biased region" description="Polar residues" evidence="2">
    <location>
        <begin position="714"/>
        <end position="740"/>
    </location>
</feature>
<dbReference type="GeneID" id="7835573"/>
<feature type="compositionally biased region" description="Polar residues" evidence="2">
    <location>
        <begin position="1"/>
        <end position="11"/>
    </location>
</feature>
<dbReference type="EMBL" id="GG662475">
    <property type="protein sequence ID" value="EAR82113.2"/>
    <property type="molecule type" value="Genomic_DNA"/>
</dbReference>
<feature type="compositionally biased region" description="Low complexity" evidence="2">
    <location>
        <begin position="147"/>
        <end position="161"/>
    </location>
</feature>
<feature type="region of interest" description="Disordered" evidence="2">
    <location>
        <begin position="1"/>
        <end position="33"/>
    </location>
</feature>
<evidence type="ECO:0000256" key="1">
    <source>
        <dbReference type="SAM" id="Coils"/>
    </source>
</evidence>
<protein>
    <submittedName>
        <fullName evidence="3">Uncharacterized protein</fullName>
    </submittedName>
</protein>
<evidence type="ECO:0000313" key="4">
    <source>
        <dbReference type="Proteomes" id="UP000009168"/>
    </source>
</evidence>
<feature type="region of interest" description="Disordered" evidence="2">
    <location>
        <begin position="49"/>
        <end position="97"/>
    </location>
</feature>
<feature type="region of interest" description="Disordered" evidence="2">
    <location>
        <begin position="333"/>
        <end position="389"/>
    </location>
</feature>
<feature type="compositionally biased region" description="Polar residues" evidence="2">
    <location>
        <begin position="78"/>
        <end position="92"/>
    </location>
</feature>
<evidence type="ECO:0000313" key="3">
    <source>
        <dbReference type="EMBL" id="EAR82113.2"/>
    </source>
</evidence>
<organism evidence="3 4">
    <name type="scientific">Tetrahymena thermophila (strain SB210)</name>
    <dbReference type="NCBI Taxonomy" id="312017"/>
    <lineage>
        <taxon>Eukaryota</taxon>
        <taxon>Sar</taxon>
        <taxon>Alveolata</taxon>
        <taxon>Ciliophora</taxon>
        <taxon>Intramacronucleata</taxon>
        <taxon>Oligohymenophorea</taxon>
        <taxon>Hymenostomatida</taxon>
        <taxon>Tetrahymenina</taxon>
        <taxon>Tetrahymenidae</taxon>
        <taxon>Tetrahymena</taxon>
    </lineage>
</organism>
<feature type="coiled-coil region" evidence="1">
    <location>
        <begin position="762"/>
        <end position="793"/>
    </location>
</feature>
<feature type="region of interest" description="Disordered" evidence="2">
    <location>
        <begin position="141"/>
        <end position="164"/>
    </location>
</feature>
<keyword evidence="4" id="KW-1185">Reference proteome</keyword>
<dbReference type="KEGG" id="tet:TTHERM_01307970"/>
<dbReference type="Proteomes" id="UP000009168">
    <property type="component" value="Unassembled WGS sequence"/>
</dbReference>
<dbReference type="RefSeq" id="XP_001029776.2">
    <property type="nucleotide sequence ID" value="XM_001029776.2"/>
</dbReference>
<feature type="compositionally biased region" description="Basic and acidic residues" evidence="2">
    <location>
        <begin position="24"/>
        <end position="33"/>
    </location>
</feature>
<accession>Q229Z8</accession>
<feature type="region of interest" description="Disordered" evidence="2">
    <location>
        <begin position="553"/>
        <end position="574"/>
    </location>
</feature>
<feature type="region of interest" description="Disordered" evidence="2">
    <location>
        <begin position="714"/>
        <end position="744"/>
    </location>
</feature>
<dbReference type="AlphaFoldDB" id="Q229Z8"/>
<sequence>MKGKTPTNSRSAIFDNSKLSSQNKMKDQQDYQQKDSLLDFSAYEDYGHANKLSKKKSQLESMTKIKSRNIPQDEDISELTSPKTSKSSQIPQQLKKPQFSKAFLDDFKKYIEYRQQKKNQQKSQMQSLVFSDLSTRKSQTNIPLTANNHNNNNNNSSNNNNKTEQNDLEDAMKQEYQAKVQKHKDQTKKIMLEINKKLKIQAKSKQERFEDQMQVFKNTDTYIEIKPFLEQLNKVNHSKFIQQIARYENNIKQAQEYQQEDDLFRNSNSDFYQKFYANTPKRNEELSMRKFEDLLTKAQSYIIHSNNLQSYKFLQNSIIQRLMEELGYFDPNISSSDSQQQKENVSDNFDFNSQLNDQSTNKDTNPNRKYSKYAEKEQQKSDQINELPKIKRKPSLQLGDLTSDDNQFFINLKNYLNKAQKDINLKLELETEQNTYAQVIQENQRKIEEAKQEQIKRFLGGKLNPQNLLEGDRDVQLKEYYERFRLKAEQVRSTLHKVNQQLFQKKWANAQIKRQMQRQRERNQLLSQFKNNKINSDELLNPSKRMNEKLLRKKQNQNDGISQSQSKAQQSHNSLNDLSVDQQYINSHDSYKNRNHEIQSSDDQNIYLTAPVEIHSQQPLIKSTPNSMSQRIKDFSHDNKLKTIQEKINNNSNNSFNLPLIHSTKNLQSSHMLSPNKFKQNEFGLQVQTNKQSMFDKNNNSSLPPQVVLNIKSNNGQTPQSILSKRNSASTNFKANQQDSPTKKKNSILFSQRSPLFQQIQTEEEQNKIEQIIQEIDEEHNEYIQEKSNIKSQLELISLSYDKEMSKYQKNDNIDSIRGIQSDIPQHEYHSGLKIFQRQSRVSRF</sequence>